<keyword evidence="9" id="KW-1185">Reference proteome</keyword>
<evidence type="ECO:0000256" key="6">
    <source>
        <dbReference type="SAM" id="Phobius"/>
    </source>
</evidence>
<evidence type="ECO:0000313" key="8">
    <source>
        <dbReference type="Ensembl" id="ENSOABP00000014015.1"/>
    </source>
</evidence>
<proteinExistence type="inferred from homology"/>
<dbReference type="Ensembl" id="ENSOABT00000014468.2">
    <property type="protein sequence ID" value="ENSOABP00000014015.1"/>
    <property type="gene ID" value="ENSOABG00000007030.2"/>
</dbReference>
<dbReference type="PANTHER" id="PTHR11471:SF34">
    <property type="entry name" value="TUMOR NECROSIS FACTOR LIGAND SUPERFAMILY MEMBER 14"/>
    <property type="match status" value="1"/>
</dbReference>
<feature type="transmembrane region" description="Helical" evidence="6">
    <location>
        <begin position="32"/>
        <end position="55"/>
    </location>
</feature>
<organism evidence="8 9">
    <name type="scientific">Oreochromis aureus</name>
    <name type="common">Israeli tilapia</name>
    <name type="synonym">Chromis aureus</name>
    <dbReference type="NCBI Taxonomy" id="47969"/>
    <lineage>
        <taxon>Eukaryota</taxon>
        <taxon>Metazoa</taxon>
        <taxon>Chordata</taxon>
        <taxon>Craniata</taxon>
        <taxon>Vertebrata</taxon>
        <taxon>Euteleostomi</taxon>
        <taxon>Actinopterygii</taxon>
        <taxon>Neopterygii</taxon>
        <taxon>Teleostei</taxon>
        <taxon>Neoteleostei</taxon>
        <taxon>Acanthomorphata</taxon>
        <taxon>Ovalentaria</taxon>
        <taxon>Cichlomorphae</taxon>
        <taxon>Cichliformes</taxon>
        <taxon>Cichlidae</taxon>
        <taxon>African cichlids</taxon>
        <taxon>Pseudocrenilabrinae</taxon>
        <taxon>Oreochromini</taxon>
        <taxon>Oreochromis</taxon>
    </lineage>
</organism>
<evidence type="ECO:0000256" key="5">
    <source>
        <dbReference type="SAM" id="MobiDB-lite"/>
    </source>
</evidence>
<keyword evidence="3" id="KW-0202">Cytokine</keyword>
<evidence type="ECO:0000256" key="4">
    <source>
        <dbReference type="ARBA" id="ARBA00023136"/>
    </source>
</evidence>
<keyword evidence="6" id="KW-0812">Transmembrane</keyword>
<evidence type="ECO:0000256" key="2">
    <source>
        <dbReference type="ARBA" id="ARBA00008670"/>
    </source>
</evidence>
<keyword evidence="6" id="KW-1133">Transmembrane helix</keyword>
<dbReference type="GO" id="GO:0016020">
    <property type="term" value="C:membrane"/>
    <property type="evidence" value="ECO:0007669"/>
    <property type="project" value="UniProtKB-SubCell"/>
</dbReference>
<dbReference type="AlphaFoldDB" id="A0A668SHY7"/>
<dbReference type="Gene3D" id="2.60.120.40">
    <property type="match status" value="1"/>
</dbReference>
<dbReference type="PROSITE" id="PS50049">
    <property type="entry name" value="THD_2"/>
    <property type="match status" value="1"/>
</dbReference>
<name>A0A668SHY7_OREAU</name>
<dbReference type="GO" id="GO:0005164">
    <property type="term" value="F:tumor necrosis factor receptor binding"/>
    <property type="evidence" value="ECO:0007669"/>
    <property type="project" value="InterPro"/>
</dbReference>
<dbReference type="SUPFAM" id="SSF49842">
    <property type="entry name" value="TNF-like"/>
    <property type="match status" value="1"/>
</dbReference>
<dbReference type="Pfam" id="PF00229">
    <property type="entry name" value="TNF"/>
    <property type="match status" value="1"/>
</dbReference>
<keyword evidence="4 6" id="KW-0472">Membrane</keyword>
<reference evidence="8" key="2">
    <citation type="submission" date="2025-09" db="UniProtKB">
        <authorList>
            <consortium name="Ensembl"/>
        </authorList>
    </citation>
    <scope>IDENTIFICATION</scope>
</reference>
<dbReference type="GO" id="GO:0005125">
    <property type="term" value="F:cytokine activity"/>
    <property type="evidence" value="ECO:0007669"/>
    <property type="project" value="UniProtKB-KW"/>
</dbReference>
<sequence length="232" mass="26176">MGDTGGDLDVAYSSVPQNPDEQQKGSKMSQMLLWVVLTVVMYGIAAEAFFIYHLYHHKSVSITSALPWLKLQCCGKEIILISVPITEQDRSICVPPSKVAAHLTAGSTTVHEKTVMHWNMETDPLLHGMIYKDGRLTIQKEGYYYVYSKVSFIDSGEFWHSVTLSTDRYPGNITLMRSKKRSSASKESRSNSFLGGVFHLYEDNNRIFVTVSSTSKIMQNNSYENFFGAFMI</sequence>
<dbReference type="GO" id="GO:0006955">
    <property type="term" value="P:immune response"/>
    <property type="evidence" value="ECO:0007669"/>
    <property type="project" value="InterPro"/>
</dbReference>
<comment type="similarity">
    <text evidence="2">Belongs to the tumor necrosis factor family.</text>
</comment>
<evidence type="ECO:0000256" key="3">
    <source>
        <dbReference type="ARBA" id="ARBA00022514"/>
    </source>
</evidence>
<evidence type="ECO:0000256" key="1">
    <source>
        <dbReference type="ARBA" id="ARBA00004370"/>
    </source>
</evidence>
<dbReference type="InterPro" id="IPR008983">
    <property type="entry name" value="Tumour_necrosis_fac-like_dom"/>
</dbReference>
<dbReference type="GO" id="GO:0005615">
    <property type="term" value="C:extracellular space"/>
    <property type="evidence" value="ECO:0007669"/>
    <property type="project" value="UniProtKB-KW"/>
</dbReference>
<accession>A0A668SHY7</accession>
<reference evidence="8" key="1">
    <citation type="submission" date="2025-08" db="UniProtKB">
        <authorList>
            <consortium name="Ensembl"/>
        </authorList>
    </citation>
    <scope>IDENTIFICATION</scope>
</reference>
<feature type="compositionally biased region" description="Polar residues" evidence="5">
    <location>
        <begin position="14"/>
        <end position="23"/>
    </location>
</feature>
<evidence type="ECO:0000313" key="9">
    <source>
        <dbReference type="Proteomes" id="UP000472276"/>
    </source>
</evidence>
<feature type="region of interest" description="Disordered" evidence="5">
    <location>
        <begin position="1"/>
        <end position="23"/>
    </location>
</feature>
<dbReference type="OMA" id="RTIDNSY"/>
<feature type="domain" description="THD" evidence="7">
    <location>
        <begin position="99"/>
        <end position="232"/>
    </location>
</feature>
<evidence type="ECO:0000259" key="7">
    <source>
        <dbReference type="PROSITE" id="PS50049"/>
    </source>
</evidence>
<dbReference type="SMART" id="SM00207">
    <property type="entry name" value="TNF"/>
    <property type="match status" value="1"/>
</dbReference>
<dbReference type="InterPro" id="IPR006052">
    <property type="entry name" value="TNF_dom"/>
</dbReference>
<dbReference type="Proteomes" id="UP000472276">
    <property type="component" value="Unassembled WGS sequence"/>
</dbReference>
<protein>
    <recommendedName>
        <fullName evidence="7">THD domain-containing protein</fullName>
    </recommendedName>
</protein>
<dbReference type="PANTHER" id="PTHR11471">
    <property type="entry name" value="TUMOR NECROSIS FACTOR FAMILY MEMBER"/>
    <property type="match status" value="1"/>
</dbReference>
<comment type="subcellular location">
    <subcellularLocation>
        <location evidence="1">Membrane</location>
    </subcellularLocation>
</comment>